<gene>
    <name evidence="2" type="ORF">TUM4438_34790</name>
</gene>
<proteinExistence type="predicted"/>
<dbReference type="Proteomes" id="UP000887104">
    <property type="component" value="Unassembled WGS sequence"/>
</dbReference>
<evidence type="ECO:0000313" key="2">
    <source>
        <dbReference type="EMBL" id="GIU49996.1"/>
    </source>
</evidence>
<name>A0ABQ4PNQ2_9GAMM</name>
<dbReference type="EMBL" id="BPEY01000078">
    <property type="protein sequence ID" value="GIU49996.1"/>
    <property type="molecule type" value="Genomic_DNA"/>
</dbReference>
<accession>A0ABQ4PNQ2</accession>
<evidence type="ECO:0000259" key="1">
    <source>
        <dbReference type="Pfam" id="PF23981"/>
    </source>
</evidence>
<protein>
    <recommendedName>
        <fullName evidence="1">DUF7305 domain-containing protein</fullName>
    </recommendedName>
</protein>
<dbReference type="RefSeq" id="WP_220782450.1">
    <property type="nucleotide sequence ID" value="NZ_BPEY01000078.1"/>
</dbReference>
<sequence length="640" mass="66509">MQGLHFKNLKGSQQGFTLVTVLIMSMMAGVLVLNSLKDNVAQERLSGNFQKKMNARLVAEKGVFDTYNYLNAQLAANPNQTLDQLIAAMQTSGSASGISNMSYNLIANIPAGSNQLFLQSDGERFDGETKLKANFELVSGSSQSSSGFGGGVIGCDGISLSGSGIIDSYDSSLGDYNSDPAQGEINKNANVTVRTLNDNDIITLSGASIIDGDLIAIGKVNFGGSAHIAGNVHSNDSITMLSDSTIGGNASAFTFFKQTSGSITGAIHANSYVNISETPVGGDITSMGEVTADGETIGGDILSQGDISLTRVTVAGLGQTYANYKQVEGSINGVKSKGNVTLSATHAIINNDNLRFAGAFNDPSDPYASAPYKVSPPQPQLPQVPLVEKQPIDDGILDPNDPNDLTCDPLDIENAVLTVDSFADSAKDLIIKDTGKGASSTVYTLSNTRGEYSQGGGSGAEYNPIPSTNATFLGDQHNILMYDNVKINGNIEIKPGHNVVLYAKGGFYLQGASTLTIPDNSSLTLIVKGALIIGSGSTINTPTNGLTQAGIPVFSIYSSYSGTGVDILGGVEQIYAAIYAPLSDVEIASDVAFKGSVLGKKVDISGAGGIHYDEALGLGHVGNVVKAAPPSLVFKGWQSY</sequence>
<feature type="domain" description="DUF7305" evidence="1">
    <location>
        <begin position="484"/>
        <end position="616"/>
    </location>
</feature>
<dbReference type="InterPro" id="IPR055729">
    <property type="entry name" value="DUF7305"/>
</dbReference>
<dbReference type="Pfam" id="PF23981">
    <property type="entry name" value="DUF7305"/>
    <property type="match status" value="1"/>
</dbReference>
<evidence type="ECO:0000313" key="3">
    <source>
        <dbReference type="Proteomes" id="UP000887104"/>
    </source>
</evidence>
<comment type="caution">
    <text evidence="2">The sequence shown here is derived from an EMBL/GenBank/DDBJ whole genome shotgun (WGS) entry which is preliminary data.</text>
</comment>
<keyword evidence="3" id="KW-1185">Reference proteome</keyword>
<organism evidence="2 3">
    <name type="scientific">Shewanella sairae</name>
    <dbReference type="NCBI Taxonomy" id="190310"/>
    <lineage>
        <taxon>Bacteria</taxon>
        <taxon>Pseudomonadati</taxon>
        <taxon>Pseudomonadota</taxon>
        <taxon>Gammaproteobacteria</taxon>
        <taxon>Alteromonadales</taxon>
        <taxon>Shewanellaceae</taxon>
        <taxon>Shewanella</taxon>
    </lineage>
</organism>
<reference evidence="2" key="1">
    <citation type="submission" date="2021-05" db="EMBL/GenBank/DDBJ databases">
        <title>Molecular characterization for Shewanella algae harboring chromosomal blaOXA-55-like strains isolated from clinical and environment sample.</title>
        <authorList>
            <person name="Ohama Y."/>
            <person name="Aoki K."/>
            <person name="Harada S."/>
            <person name="Moriya K."/>
            <person name="Ishii Y."/>
            <person name="Tateda K."/>
        </authorList>
    </citation>
    <scope>NUCLEOTIDE SEQUENCE</scope>
    <source>
        <strain evidence="2">JCM 11563</strain>
    </source>
</reference>